<keyword evidence="8 9" id="KW-0472">Membrane</keyword>
<evidence type="ECO:0000256" key="2">
    <source>
        <dbReference type="ARBA" id="ARBA00006375"/>
    </source>
</evidence>
<sequence>MGGDRKSKWTANSMIAGAGGGLVASVATCPLDVVKTKLQAQRAVQGQAGYLGTVGTVKNILRESGIRGLYRGLGPTILGYLPTWAIYFAVYDGIKSHFGEPPRNHHRVYPAAQVKGYQPLVREHPWSLHLLSAMTAGATSTICTNPLWVIKTRFMTQLPGDVPYRHTLDAALTIYRSEGFSAFYRGLLPSLLGILHVAVQFPLYERLKIVAQGDSHEPLSYKSILMCSALSKMTASVATYPHEVIRTRLQTQRRPLLDDDGAVRHPPKKGVIYVTRKMIAKEGWRALYKGLSVNLIRTVPNSAVTLLTYELLMRHLSLARPTAS</sequence>
<dbReference type="InterPro" id="IPR044712">
    <property type="entry name" value="SLC25A32-like"/>
</dbReference>
<comment type="caution">
    <text evidence="11">The sequence shown here is derived from an EMBL/GenBank/DDBJ whole genome shotgun (WGS) entry which is preliminary data.</text>
</comment>
<dbReference type="InterPro" id="IPR018108">
    <property type="entry name" value="MCP_transmembrane"/>
</dbReference>
<dbReference type="EMBL" id="QPFP01000022">
    <property type="protein sequence ID" value="TEB30628.1"/>
    <property type="molecule type" value="Genomic_DNA"/>
</dbReference>
<keyword evidence="3 10" id="KW-0813">Transport</keyword>
<proteinExistence type="inferred from homology"/>
<dbReference type="PANTHER" id="PTHR45683">
    <property type="entry name" value="MITOCHONDRIAL NICOTINAMIDE ADENINE DINUCLEOTIDE TRANSPORTER 1-RELATED-RELATED"/>
    <property type="match status" value="1"/>
</dbReference>
<feature type="repeat" description="Solcar" evidence="9">
    <location>
        <begin position="8"/>
        <end position="97"/>
    </location>
</feature>
<keyword evidence="12" id="KW-1185">Reference proteome</keyword>
<comment type="subcellular location">
    <subcellularLocation>
        <location evidence="1">Mitochondrion membrane</location>
        <topology evidence="1">Multi-pass membrane protein</topology>
    </subcellularLocation>
</comment>
<dbReference type="InterPro" id="IPR002067">
    <property type="entry name" value="MCP"/>
</dbReference>
<dbReference type="Pfam" id="PF00153">
    <property type="entry name" value="Mito_carr"/>
    <property type="match status" value="3"/>
</dbReference>
<evidence type="ECO:0000256" key="6">
    <source>
        <dbReference type="ARBA" id="ARBA00022989"/>
    </source>
</evidence>
<accession>A0A4Y7T9L6</accession>
<dbReference type="Proteomes" id="UP000298030">
    <property type="component" value="Unassembled WGS sequence"/>
</dbReference>
<feature type="repeat" description="Solcar" evidence="9">
    <location>
        <begin position="222"/>
        <end position="315"/>
    </location>
</feature>
<protein>
    <submittedName>
        <fullName evidence="11">Mitochondrial NAD transporter</fullName>
    </submittedName>
</protein>
<dbReference type="GO" id="GO:0031966">
    <property type="term" value="C:mitochondrial membrane"/>
    <property type="evidence" value="ECO:0007669"/>
    <property type="project" value="UniProtKB-SubCell"/>
</dbReference>
<evidence type="ECO:0000256" key="9">
    <source>
        <dbReference type="PROSITE-ProRule" id="PRU00282"/>
    </source>
</evidence>
<evidence type="ECO:0000256" key="5">
    <source>
        <dbReference type="ARBA" id="ARBA00022737"/>
    </source>
</evidence>
<comment type="similarity">
    <text evidence="2 10">Belongs to the mitochondrial carrier (TC 2.A.29) family.</text>
</comment>
<evidence type="ECO:0000256" key="3">
    <source>
        <dbReference type="ARBA" id="ARBA00022448"/>
    </source>
</evidence>
<keyword evidence="7" id="KW-0496">Mitochondrion</keyword>
<dbReference type="SUPFAM" id="SSF103506">
    <property type="entry name" value="Mitochondrial carrier"/>
    <property type="match status" value="1"/>
</dbReference>
<gene>
    <name evidence="11" type="ORF">FA13DRAFT_1630474</name>
</gene>
<dbReference type="InterPro" id="IPR023395">
    <property type="entry name" value="MCP_dom_sf"/>
</dbReference>
<evidence type="ECO:0000313" key="12">
    <source>
        <dbReference type="Proteomes" id="UP000298030"/>
    </source>
</evidence>
<keyword evidence="5" id="KW-0677">Repeat</keyword>
<evidence type="ECO:0000256" key="7">
    <source>
        <dbReference type="ARBA" id="ARBA00023128"/>
    </source>
</evidence>
<dbReference type="FunFam" id="1.50.40.10:FF:000075">
    <property type="entry name" value="Nicotinamide adenine dinucleotide transporter 2, mitochondrial"/>
    <property type="match status" value="1"/>
</dbReference>
<name>A0A4Y7T9L6_COPMI</name>
<dbReference type="PROSITE" id="PS50920">
    <property type="entry name" value="SOLCAR"/>
    <property type="match status" value="3"/>
</dbReference>
<evidence type="ECO:0000256" key="10">
    <source>
        <dbReference type="RuleBase" id="RU000488"/>
    </source>
</evidence>
<dbReference type="OrthoDB" id="10266426at2759"/>
<keyword evidence="4 9" id="KW-0812">Transmembrane</keyword>
<organism evidence="11 12">
    <name type="scientific">Coprinellus micaceus</name>
    <name type="common">Glistening ink-cap mushroom</name>
    <name type="synonym">Coprinus micaceus</name>
    <dbReference type="NCBI Taxonomy" id="71717"/>
    <lineage>
        <taxon>Eukaryota</taxon>
        <taxon>Fungi</taxon>
        <taxon>Dikarya</taxon>
        <taxon>Basidiomycota</taxon>
        <taxon>Agaricomycotina</taxon>
        <taxon>Agaricomycetes</taxon>
        <taxon>Agaricomycetidae</taxon>
        <taxon>Agaricales</taxon>
        <taxon>Agaricineae</taxon>
        <taxon>Psathyrellaceae</taxon>
        <taxon>Coprinellus</taxon>
    </lineage>
</organism>
<dbReference type="AlphaFoldDB" id="A0A4Y7T9L6"/>
<reference evidence="11 12" key="1">
    <citation type="journal article" date="2019" name="Nat. Ecol. Evol.">
        <title>Megaphylogeny resolves global patterns of mushroom evolution.</title>
        <authorList>
            <person name="Varga T."/>
            <person name="Krizsan K."/>
            <person name="Foldi C."/>
            <person name="Dima B."/>
            <person name="Sanchez-Garcia M."/>
            <person name="Sanchez-Ramirez S."/>
            <person name="Szollosi G.J."/>
            <person name="Szarkandi J.G."/>
            <person name="Papp V."/>
            <person name="Albert L."/>
            <person name="Andreopoulos W."/>
            <person name="Angelini C."/>
            <person name="Antonin V."/>
            <person name="Barry K.W."/>
            <person name="Bougher N.L."/>
            <person name="Buchanan P."/>
            <person name="Buyck B."/>
            <person name="Bense V."/>
            <person name="Catcheside P."/>
            <person name="Chovatia M."/>
            <person name="Cooper J."/>
            <person name="Damon W."/>
            <person name="Desjardin D."/>
            <person name="Finy P."/>
            <person name="Geml J."/>
            <person name="Haridas S."/>
            <person name="Hughes K."/>
            <person name="Justo A."/>
            <person name="Karasinski D."/>
            <person name="Kautmanova I."/>
            <person name="Kiss B."/>
            <person name="Kocsube S."/>
            <person name="Kotiranta H."/>
            <person name="LaButti K.M."/>
            <person name="Lechner B.E."/>
            <person name="Liimatainen K."/>
            <person name="Lipzen A."/>
            <person name="Lukacs Z."/>
            <person name="Mihaltcheva S."/>
            <person name="Morgado L.N."/>
            <person name="Niskanen T."/>
            <person name="Noordeloos M.E."/>
            <person name="Ohm R.A."/>
            <person name="Ortiz-Santana B."/>
            <person name="Ovrebo C."/>
            <person name="Racz N."/>
            <person name="Riley R."/>
            <person name="Savchenko A."/>
            <person name="Shiryaev A."/>
            <person name="Soop K."/>
            <person name="Spirin V."/>
            <person name="Szebenyi C."/>
            <person name="Tomsovsky M."/>
            <person name="Tulloss R.E."/>
            <person name="Uehling J."/>
            <person name="Grigoriev I.V."/>
            <person name="Vagvolgyi C."/>
            <person name="Papp T."/>
            <person name="Martin F.M."/>
            <person name="Miettinen O."/>
            <person name="Hibbett D.S."/>
            <person name="Nagy L.G."/>
        </authorList>
    </citation>
    <scope>NUCLEOTIDE SEQUENCE [LARGE SCALE GENOMIC DNA]</scope>
    <source>
        <strain evidence="11 12">FP101781</strain>
    </source>
</reference>
<feature type="repeat" description="Solcar" evidence="9">
    <location>
        <begin position="124"/>
        <end position="210"/>
    </location>
</feature>
<dbReference type="STRING" id="71717.A0A4Y7T9L6"/>
<dbReference type="Gene3D" id="1.50.40.10">
    <property type="entry name" value="Mitochondrial carrier domain"/>
    <property type="match status" value="2"/>
</dbReference>
<keyword evidence="6" id="KW-1133">Transmembrane helix</keyword>
<evidence type="ECO:0000256" key="1">
    <source>
        <dbReference type="ARBA" id="ARBA00004225"/>
    </source>
</evidence>
<dbReference type="PRINTS" id="PR00926">
    <property type="entry name" value="MITOCARRIER"/>
</dbReference>
<evidence type="ECO:0000313" key="11">
    <source>
        <dbReference type="EMBL" id="TEB30628.1"/>
    </source>
</evidence>
<evidence type="ECO:0000256" key="8">
    <source>
        <dbReference type="ARBA" id="ARBA00023136"/>
    </source>
</evidence>
<dbReference type="GO" id="GO:0015215">
    <property type="term" value="F:nucleotide transmembrane transporter activity"/>
    <property type="evidence" value="ECO:0007669"/>
    <property type="project" value="UniProtKB-ARBA"/>
</dbReference>
<evidence type="ECO:0000256" key="4">
    <source>
        <dbReference type="ARBA" id="ARBA00022692"/>
    </source>
</evidence>